<dbReference type="EMBL" id="CAJNJA010019382">
    <property type="protein sequence ID" value="CAE7444578.1"/>
    <property type="molecule type" value="Genomic_DNA"/>
</dbReference>
<sequence length="769" mass="83476">KLKKDPQDTNISLETPLLPDNNEITLGSLMTSENLSYAQAIEVFLQFEHENEQAKNAEPEEHEELELPAAAKKPKAKAAPPKDPKKDEETPASKRKSQTPNEKPTSKKSKSATTEAPVEASTPDCEKPPCKKGNTSKAEAPAEASTACKKPAGKKSKSTEAEAPAEPSTTRKEKPTSKKSKSTPPPSEPTPTDPSEHPKTLNTRKQQLNPKPQPQLKLKAIEDLASAEAAADQDDAGDKQLDDGLDEMIKCIDEKDAAGDDGDAVDGEALEEPWSQDRQPDDPAMLKTGWSCLSLELGEKQIDSSNPPVDNASTIVNDNASVTELIELGASASQVSSNKDYGHLLAMVGQLQAQLQKQQAEKRQAAKPAEDLEGVALDEEQEAQADAEQILNAQSEVSAESDKKKAAGSKEAALQRLRSTHNDAAPATAAAASMHALPAPPPSAAPSSAAAPSDAPPSDASPPEVNSKTHKKEYMRLERAELLRRWVQSKENVQACECLIKATRRSSLQGQSLLPIHIEDRDAPGIVEETKYWVTTAETRTDTLDISQEHSMTVNATASPDDIYNIMNGPVAEEEPGVWHPGAEMKKEISTISGILLDLPDDDPLKEDLGNSQAKLTKLARKHLGSVTELKILKGKAKGLIAELKKKGRLTTQLDKRLAVAVCEGDIYGSNALAGFESRALRENEFHQRIRALGVAHQFDVSWKNIPVLKETPGEADFMAIEPWPVILPSTIASYQHYGVFHFHCVAYKGDMKYLVQSLNLQRHATREE</sequence>
<feature type="compositionally biased region" description="Low complexity" evidence="1">
    <location>
        <begin position="205"/>
        <end position="230"/>
    </location>
</feature>
<feature type="non-terminal residue" evidence="2">
    <location>
        <position position="769"/>
    </location>
</feature>
<dbReference type="OrthoDB" id="442882at2759"/>
<comment type="caution">
    <text evidence="2">The sequence shown here is derived from an EMBL/GenBank/DDBJ whole genome shotgun (WGS) entry which is preliminary data.</text>
</comment>
<evidence type="ECO:0000256" key="1">
    <source>
        <dbReference type="SAM" id="MobiDB-lite"/>
    </source>
</evidence>
<name>A0A812RKQ1_9DINO</name>
<keyword evidence="3" id="KW-1185">Reference proteome</keyword>
<evidence type="ECO:0000313" key="2">
    <source>
        <dbReference type="EMBL" id="CAE7444578.1"/>
    </source>
</evidence>
<feature type="compositionally biased region" description="Acidic residues" evidence="1">
    <location>
        <begin position="259"/>
        <end position="271"/>
    </location>
</feature>
<feature type="compositionally biased region" description="Low complexity" evidence="1">
    <location>
        <begin position="423"/>
        <end position="437"/>
    </location>
</feature>
<feature type="compositionally biased region" description="Acidic residues" evidence="1">
    <location>
        <begin position="371"/>
        <end position="385"/>
    </location>
</feature>
<dbReference type="Proteomes" id="UP000601435">
    <property type="component" value="Unassembled WGS sequence"/>
</dbReference>
<reference evidence="2" key="1">
    <citation type="submission" date="2021-02" db="EMBL/GenBank/DDBJ databases">
        <authorList>
            <person name="Dougan E. K."/>
            <person name="Rhodes N."/>
            <person name="Thang M."/>
            <person name="Chan C."/>
        </authorList>
    </citation>
    <scope>NUCLEOTIDE SEQUENCE</scope>
</reference>
<evidence type="ECO:0000313" key="3">
    <source>
        <dbReference type="Proteomes" id="UP000601435"/>
    </source>
</evidence>
<protein>
    <submittedName>
        <fullName evidence="2">Uncharacterized protein</fullName>
    </submittedName>
</protein>
<dbReference type="AlphaFoldDB" id="A0A812RKQ1"/>
<feature type="region of interest" description="Disordered" evidence="1">
    <location>
        <begin position="359"/>
        <end position="473"/>
    </location>
</feature>
<accession>A0A812RKQ1</accession>
<feature type="compositionally biased region" description="Pro residues" evidence="1">
    <location>
        <begin position="183"/>
        <end position="192"/>
    </location>
</feature>
<feature type="non-terminal residue" evidence="2">
    <location>
        <position position="1"/>
    </location>
</feature>
<feature type="compositionally biased region" description="Basic and acidic residues" evidence="1">
    <location>
        <begin position="359"/>
        <end position="370"/>
    </location>
</feature>
<organism evidence="2 3">
    <name type="scientific">Symbiodinium necroappetens</name>
    <dbReference type="NCBI Taxonomy" id="1628268"/>
    <lineage>
        <taxon>Eukaryota</taxon>
        <taxon>Sar</taxon>
        <taxon>Alveolata</taxon>
        <taxon>Dinophyceae</taxon>
        <taxon>Suessiales</taxon>
        <taxon>Symbiodiniaceae</taxon>
        <taxon>Symbiodinium</taxon>
    </lineage>
</organism>
<gene>
    <name evidence="2" type="ORF">SNEC2469_LOCUS12232</name>
</gene>
<proteinExistence type="predicted"/>
<feature type="region of interest" description="Disordered" evidence="1">
    <location>
        <begin position="254"/>
        <end position="286"/>
    </location>
</feature>
<feature type="compositionally biased region" description="Low complexity" evidence="1">
    <location>
        <begin position="445"/>
        <end position="463"/>
    </location>
</feature>
<feature type="compositionally biased region" description="Basic and acidic residues" evidence="1">
    <location>
        <begin position="80"/>
        <end position="92"/>
    </location>
</feature>
<feature type="region of interest" description="Disordered" evidence="1">
    <location>
        <begin position="51"/>
        <end position="242"/>
    </location>
</feature>